<comment type="caution">
    <text evidence="1">The sequence shown here is derived from an EMBL/GenBank/DDBJ whole genome shotgun (WGS) entry which is preliminary data.</text>
</comment>
<reference evidence="1" key="1">
    <citation type="submission" date="2021-06" db="EMBL/GenBank/DDBJ databases">
        <authorList>
            <person name="Hodson N. C."/>
            <person name="Mongue J. A."/>
            <person name="Jaron S. K."/>
        </authorList>
    </citation>
    <scope>NUCLEOTIDE SEQUENCE</scope>
</reference>
<sequence>LSQLLEYDFQRRTPLFRKSSSVEDFSKAFSNPMCMFKWSFETSELNSNMHDEDTNYANLATLRFCHQWFRPMYKW</sequence>
<gene>
    <name evidence="1" type="ORF">AFUS01_LOCUS32227</name>
</gene>
<keyword evidence="2" id="KW-1185">Reference proteome</keyword>
<organism evidence="1 2">
    <name type="scientific">Allacma fusca</name>
    <dbReference type="NCBI Taxonomy" id="39272"/>
    <lineage>
        <taxon>Eukaryota</taxon>
        <taxon>Metazoa</taxon>
        <taxon>Ecdysozoa</taxon>
        <taxon>Arthropoda</taxon>
        <taxon>Hexapoda</taxon>
        <taxon>Collembola</taxon>
        <taxon>Symphypleona</taxon>
        <taxon>Sminthuridae</taxon>
        <taxon>Allacma</taxon>
    </lineage>
</organism>
<feature type="non-terminal residue" evidence="1">
    <location>
        <position position="1"/>
    </location>
</feature>
<protein>
    <submittedName>
        <fullName evidence="1">Uncharacterized protein</fullName>
    </submittedName>
</protein>
<dbReference type="Proteomes" id="UP000708208">
    <property type="component" value="Unassembled WGS sequence"/>
</dbReference>
<dbReference type="EMBL" id="CAJVCH010524862">
    <property type="protein sequence ID" value="CAG7821923.1"/>
    <property type="molecule type" value="Genomic_DNA"/>
</dbReference>
<name>A0A8J2PG76_9HEXA</name>
<evidence type="ECO:0000313" key="1">
    <source>
        <dbReference type="EMBL" id="CAG7821923.1"/>
    </source>
</evidence>
<evidence type="ECO:0000313" key="2">
    <source>
        <dbReference type="Proteomes" id="UP000708208"/>
    </source>
</evidence>
<dbReference type="AlphaFoldDB" id="A0A8J2PG76"/>
<accession>A0A8J2PG76</accession>
<proteinExistence type="predicted"/>